<dbReference type="InterPro" id="IPR016032">
    <property type="entry name" value="Sig_transdc_resp-reg_C-effctor"/>
</dbReference>
<feature type="domain" description="OmpR/PhoB-type" evidence="11">
    <location>
        <begin position="139"/>
        <end position="237"/>
    </location>
</feature>
<dbReference type="PROSITE" id="PS50110">
    <property type="entry name" value="RESPONSE_REGULATORY"/>
    <property type="match status" value="1"/>
</dbReference>
<comment type="caution">
    <text evidence="12">The sequence shown here is derived from an EMBL/GenBank/DDBJ whole genome shotgun (WGS) entry which is preliminary data.</text>
</comment>
<dbReference type="InterPro" id="IPR001867">
    <property type="entry name" value="OmpR/PhoB-type_DNA-bd"/>
</dbReference>
<evidence type="ECO:0000256" key="5">
    <source>
        <dbReference type="ARBA" id="ARBA00023125"/>
    </source>
</evidence>
<evidence type="ECO:0000256" key="2">
    <source>
        <dbReference type="ARBA" id="ARBA00022553"/>
    </source>
</evidence>
<dbReference type="PANTHER" id="PTHR48111">
    <property type="entry name" value="REGULATOR OF RPOS"/>
    <property type="match status" value="1"/>
</dbReference>
<dbReference type="FunFam" id="3.40.50.2300:FF:000001">
    <property type="entry name" value="DNA-binding response regulator PhoB"/>
    <property type="match status" value="1"/>
</dbReference>
<keyword evidence="3" id="KW-0902">Two-component regulatory system</keyword>
<dbReference type="SUPFAM" id="SSF46894">
    <property type="entry name" value="C-terminal effector domain of the bipartite response regulators"/>
    <property type="match status" value="1"/>
</dbReference>
<dbReference type="InterPro" id="IPR058211">
    <property type="entry name" value="VanR-like"/>
</dbReference>
<keyword evidence="4" id="KW-0805">Transcription regulation</keyword>
<evidence type="ECO:0000256" key="9">
    <source>
        <dbReference type="PROSITE-ProRule" id="PRU01091"/>
    </source>
</evidence>
<feature type="DNA-binding region" description="OmpR/PhoB-type" evidence="9">
    <location>
        <begin position="139"/>
        <end position="237"/>
    </location>
</feature>
<evidence type="ECO:0000313" key="12">
    <source>
        <dbReference type="EMBL" id="MBC8567964.1"/>
    </source>
</evidence>
<dbReference type="SMART" id="SM00862">
    <property type="entry name" value="Trans_reg_C"/>
    <property type="match status" value="1"/>
</dbReference>
<evidence type="ECO:0000256" key="6">
    <source>
        <dbReference type="ARBA" id="ARBA00023163"/>
    </source>
</evidence>
<dbReference type="PANTHER" id="PTHR48111:SF2">
    <property type="entry name" value="RESPONSE REGULATOR SAER"/>
    <property type="match status" value="1"/>
</dbReference>
<dbReference type="AlphaFoldDB" id="A0A926E908"/>
<dbReference type="EMBL" id="JACRTA010000001">
    <property type="protein sequence ID" value="MBC8567964.1"/>
    <property type="molecule type" value="Genomic_DNA"/>
</dbReference>
<sequence>MTNIKKIKILIVDDETAIADLVEVYLKNDGYEVFKFYNAKDALECVKKEDLDLAILDVMLPDMDGFSLCHHIRNDHFYPIIMLTAKVEDMDKITGLTLGADDYMTKPFNPLELMARVKTQLRRYTRYNSANAALETPEPKEIDIRGLHISKTEHKCTLNGKALSLTPIEFSILWYLCNSKGKVVASEELFEAVWGEKYFDNNNTVMAHIARLREKMQEPARKPKFIKTVWGVGYTIE</sequence>
<organism evidence="12 13">
    <name type="scientific">Lentihominibacter hominis</name>
    <dbReference type="NCBI Taxonomy" id="2763645"/>
    <lineage>
        <taxon>Bacteria</taxon>
        <taxon>Bacillati</taxon>
        <taxon>Bacillota</taxon>
        <taxon>Clostridia</taxon>
        <taxon>Peptostreptococcales</taxon>
        <taxon>Anaerovoracaceae</taxon>
        <taxon>Lentihominibacter</taxon>
    </lineage>
</organism>
<dbReference type="InterPro" id="IPR001789">
    <property type="entry name" value="Sig_transdc_resp-reg_receiver"/>
</dbReference>
<evidence type="ECO:0000256" key="7">
    <source>
        <dbReference type="ARBA" id="ARBA00024867"/>
    </source>
</evidence>
<evidence type="ECO:0000313" key="13">
    <source>
        <dbReference type="Proteomes" id="UP000610862"/>
    </source>
</evidence>
<dbReference type="PROSITE" id="PS51755">
    <property type="entry name" value="OMPR_PHOB"/>
    <property type="match status" value="1"/>
</dbReference>
<dbReference type="GO" id="GO:0000156">
    <property type="term" value="F:phosphorelay response regulator activity"/>
    <property type="evidence" value="ECO:0007669"/>
    <property type="project" value="TreeGrafter"/>
</dbReference>
<evidence type="ECO:0000256" key="4">
    <source>
        <dbReference type="ARBA" id="ARBA00023015"/>
    </source>
</evidence>
<dbReference type="GO" id="GO:0006355">
    <property type="term" value="P:regulation of DNA-templated transcription"/>
    <property type="evidence" value="ECO:0007669"/>
    <property type="project" value="InterPro"/>
</dbReference>
<protein>
    <recommendedName>
        <fullName evidence="1">Stage 0 sporulation protein A homolog</fullName>
    </recommendedName>
</protein>
<evidence type="ECO:0000259" key="10">
    <source>
        <dbReference type="PROSITE" id="PS50110"/>
    </source>
</evidence>
<dbReference type="SUPFAM" id="SSF52172">
    <property type="entry name" value="CheY-like"/>
    <property type="match status" value="1"/>
</dbReference>
<dbReference type="Gene3D" id="3.40.50.2300">
    <property type="match status" value="1"/>
</dbReference>
<evidence type="ECO:0000256" key="3">
    <source>
        <dbReference type="ARBA" id="ARBA00023012"/>
    </source>
</evidence>
<evidence type="ECO:0000259" key="11">
    <source>
        <dbReference type="PROSITE" id="PS51755"/>
    </source>
</evidence>
<keyword evidence="2 8" id="KW-0597">Phosphoprotein</keyword>
<dbReference type="Gene3D" id="1.10.10.10">
    <property type="entry name" value="Winged helix-like DNA-binding domain superfamily/Winged helix DNA-binding domain"/>
    <property type="match status" value="1"/>
</dbReference>
<dbReference type="SMART" id="SM00448">
    <property type="entry name" value="REC"/>
    <property type="match status" value="1"/>
</dbReference>
<gene>
    <name evidence="12" type="primary">vanR</name>
    <name evidence="12" type="ORF">H8692_04180</name>
</gene>
<feature type="domain" description="Response regulatory" evidence="10">
    <location>
        <begin position="8"/>
        <end position="121"/>
    </location>
</feature>
<keyword evidence="5 9" id="KW-0238">DNA-binding</keyword>
<dbReference type="RefSeq" id="WP_177268226.1">
    <property type="nucleotide sequence ID" value="NZ_JACRTA010000001.1"/>
</dbReference>
<feature type="modified residue" description="4-aspartylphosphate" evidence="8">
    <location>
        <position position="57"/>
    </location>
</feature>
<keyword evidence="13" id="KW-1185">Reference proteome</keyword>
<dbReference type="Gene3D" id="6.10.250.690">
    <property type="match status" value="1"/>
</dbReference>
<dbReference type="CDD" id="cd00383">
    <property type="entry name" value="trans_reg_C"/>
    <property type="match status" value="1"/>
</dbReference>
<evidence type="ECO:0000256" key="8">
    <source>
        <dbReference type="PROSITE-ProRule" id="PRU00169"/>
    </source>
</evidence>
<dbReference type="InterPro" id="IPR036388">
    <property type="entry name" value="WH-like_DNA-bd_sf"/>
</dbReference>
<dbReference type="Pfam" id="PF00072">
    <property type="entry name" value="Response_reg"/>
    <property type="match status" value="1"/>
</dbReference>
<reference evidence="12" key="1">
    <citation type="submission" date="2020-08" db="EMBL/GenBank/DDBJ databases">
        <title>Genome public.</title>
        <authorList>
            <person name="Liu C."/>
            <person name="Sun Q."/>
        </authorList>
    </citation>
    <scope>NUCLEOTIDE SEQUENCE</scope>
    <source>
        <strain evidence="12">NSJ-24</strain>
    </source>
</reference>
<dbReference type="InterPro" id="IPR039420">
    <property type="entry name" value="WalR-like"/>
</dbReference>
<name>A0A926E908_9FIRM</name>
<dbReference type="NCBIfam" id="NF033117">
    <property type="entry name" value="vanR_ACDEGLN"/>
    <property type="match status" value="1"/>
</dbReference>
<dbReference type="GO" id="GO:0032993">
    <property type="term" value="C:protein-DNA complex"/>
    <property type="evidence" value="ECO:0007669"/>
    <property type="project" value="TreeGrafter"/>
</dbReference>
<dbReference type="GO" id="GO:0005829">
    <property type="term" value="C:cytosol"/>
    <property type="evidence" value="ECO:0007669"/>
    <property type="project" value="TreeGrafter"/>
</dbReference>
<dbReference type="InterPro" id="IPR011006">
    <property type="entry name" value="CheY-like_superfamily"/>
</dbReference>
<keyword evidence="6" id="KW-0804">Transcription</keyword>
<dbReference type="Pfam" id="PF00486">
    <property type="entry name" value="Trans_reg_C"/>
    <property type="match status" value="1"/>
</dbReference>
<dbReference type="GO" id="GO:0000976">
    <property type="term" value="F:transcription cis-regulatory region binding"/>
    <property type="evidence" value="ECO:0007669"/>
    <property type="project" value="TreeGrafter"/>
</dbReference>
<proteinExistence type="predicted"/>
<dbReference type="Proteomes" id="UP000610862">
    <property type="component" value="Unassembled WGS sequence"/>
</dbReference>
<dbReference type="FunFam" id="1.10.10.10:FF:000018">
    <property type="entry name" value="DNA-binding response regulator ResD"/>
    <property type="match status" value="1"/>
</dbReference>
<evidence type="ECO:0000256" key="1">
    <source>
        <dbReference type="ARBA" id="ARBA00018672"/>
    </source>
</evidence>
<comment type="function">
    <text evidence="7">May play the central regulatory role in sporulation. It may be an element of the effector pathway responsible for the activation of sporulation genes in response to nutritional stress. Spo0A may act in concert with spo0H (a sigma factor) to control the expression of some genes that are critical to the sporulation process.</text>
</comment>
<accession>A0A926E908</accession>